<reference evidence="2 3" key="1">
    <citation type="submission" date="2020-07" db="EMBL/GenBank/DDBJ databases">
        <title>Roseicoccus Jingziensis gen. nov., sp. nov., isolated from coastal seawater.</title>
        <authorList>
            <person name="Feng X."/>
        </authorList>
    </citation>
    <scope>NUCLEOTIDE SEQUENCE [LARGE SCALE GENOMIC DNA]</scope>
    <source>
        <strain evidence="2 3">N1E253</strain>
    </source>
</reference>
<comment type="caution">
    <text evidence="2">The sequence shown here is derived from an EMBL/GenBank/DDBJ whole genome shotgun (WGS) entry which is preliminary data.</text>
</comment>
<sequence length="111" mass="12397">MSEQDPPQSPEKTPLPDLQQSVLDPETLSQLFSDLSELTEVLEVIPKAAAQGYVPECGTLTLEEGRALLLSGRVRGLQIRYQYQGSQWWDTLLPDAQSGGFRIVRIQHDFA</sequence>
<protein>
    <submittedName>
        <fullName evidence="2">Uncharacterized protein</fullName>
    </submittedName>
</protein>
<dbReference type="AlphaFoldDB" id="A0A851GH79"/>
<organism evidence="2 3">
    <name type="scientific">Oceaniferula marina</name>
    <dbReference type="NCBI Taxonomy" id="2748318"/>
    <lineage>
        <taxon>Bacteria</taxon>
        <taxon>Pseudomonadati</taxon>
        <taxon>Verrucomicrobiota</taxon>
        <taxon>Verrucomicrobiia</taxon>
        <taxon>Verrucomicrobiales</taxon>
        <taxon>Verrucomicrobiaceae</taxon>
        <taxon>Oceaniferula</taxon>
    </lineage>
</organism>
<dbReference type="RefSeq" id="WP_178933513.1">
    <property type="nucleotide sequence ID" value="NZ_JACBAZ010000005.1"/>
</dbReference>
<proteinExistence type="predicted"/>
<accession>A0A851GH79</accession>
<evidence type="ECO:0000256" key="1">
    <source>
        <dbReference type="SAM" id="MobiDB-lite"/>
    </source>
</evidence>
<feature type="region of interest" description="Disordered" evidence="1">
    <location>
        <begin position="1"/>
        <end position="21"/>
    </location>
</feature>
<dbReference type="Proteomes" id="UP000557872">
    <property type="component" value="Unassembled WGS sequence"/>
</dbReference>
<name>A0A851GH79_9BACT</name>
<keyword evidence="3" id="KW-1185">Reference proteome</keyword>
<dbReference type="EMBL" id="JACBAZ010000005">
    <property type="protein sequence ID" value="NWK56716.1"/>
    <property type="molecule type" value="Genomic_DNA"/>
</dbReference>
<evidence type="ECO:0000313" key="3">
    <source>
        <dbReference type="Proteomes" id="UP000557872"/>
    </source>
</evidence>
<evidence type="ECO:0000313" key="2">
    <source>
        <dbReference type="EMBL" id="NWK56716.1"/>
    </source>
</evidence>
<gene>
    <name evidence="2" type="ORF">HW115_13920</name>
</gene>